<organism evidence="2">
    <name type="scientific">Brachypodium distachyon</name>
    <name type="common">Purple false brome</name>
    <name type="synonym">Trachynia distachya</name>
    <dbReference type="NCBI Taxonomy" id="15368"/>
    <lineage>
        <taxon>Eukaryota</taxon>
        <taxon>Viridiplantae</taxon>
        <taxon>Streptophyta</taxon>
        <taxon>Embryophyta</taxon>
        <taxon>Tracheophyta</taxon>
        <taxon>Spermatophyta</taxon>
        <taxon>Magnoliopsida</taxon>
        <taxon>Liliopsida</taxon>
        <taxon>Poales</taxon>
        <taxon>Poaceae</taxon>
        <taxon>BOP clade</taxon>
        <taxon>Pooideae</taxon>
        <taxon>Stipodae</taxon>
        <taxon>Brachypodieae</taxon>
        <taxon>Brachypodium</taxon>
    </lineage>
</organism>
<proteinExistence type="predicted"/>
<dbReference type="EnsemblPlants" id="KQJ95779">
    <property type="protein sequence ID" value="KQJ95779"/>
    <property type="gene ID" value="BRADI_3g18950v3"/>
</dbReference>
<dbReference type="Gramene" id="KQJ95779">
    <property type="protein sequence ID" value="KQJ95779"/>
    <property type="gene ID" value="BRADI_3g18950v3"/>
</dbReference>
<reference evidence="2 3" key="1">
    <citation type="journal article" date="2010" name="Nature">
        <title>Genome sequencing and analysis of the model grass Brachypodium distachyon.</title>
        <authorList>
            <consortium name="International Brachypodium Initiative"/>
        </authorList>
    </citation>
    <scope>NUCLEOTIDE SEQUENCE [LARGE SCALE GENOMIC DNA]</scope>
    <source>
        <strain evidence="2 3">Bd21</strain>
    </source>
</reference>
<accession>A0A0Q3I5B9</accession>
<reference evidence="3" key="3">
    <citation type="submission" date="2018-08" db="UniProtKB">
        <authorList>
            <consortium name="EnsemblPlants"/>
        </authorList>
    </citation>
    <scope>IDENTIFICATION</scope>
    <source>
        <strain evidence="3">cv. Bd21</strain>
    </source>
</reference>
<evidence type="ECO:0000313" key="2">
    <source>
        <dbReference type="EMBL" id="KQJ95779.1"/>
    </source>
</evidence>
<feature type="compositionally biased region" description="Low complexity" evidence="1">
    <location>
        <begin position="28"/>
        <end position="39"/>
    </location>
</feature>
<dbReference type="AlphaFoldDB" id="A0A0Q3I5B9"/>
<sequence>MEENGTLLRRILLKAARAARTITHLQDPSSPSSPASPYGGSPPPGLLDCTDGASFHTAPSSTPPGPETTTATAARLRSSKLGSGSPAGDTDIDSRAAEFIERFRRNASLELRYCSPVTPARPPSSPETYFNLSRMHAGRATAPPAVAVGRGRGRGRASAVSIKWPSSRYSLRTRPTVQV</sequence>
<dbReference type="EMBL" id="CM000882">
    <property type="protein sequence ID" value="KQJ95779.1"/>
    <property type="molecule type" value="Genomic_DNA"/>
</dbReference>
<feature type="region of interest" description="Disordered" evidence="1">
    <location>
        <begin position="22"/>
        <end position="93"/>
    </location>
</feature>
<dbReference type="InParanoid" id="A0A0Q3I5B9"/>
<evidence type="ECO:0000313" key="3">
    <source>
        <dbReference type="EnsemblPlants" id="KQJ95779"/>
    </source>
</evidence>
<reference evidence="2" key="2">
    <citation type="submission" date="2017-06" db="EMBL/GenBank/DDBJ databases">
        <title>WGS assembly of Brachypodium distachyon.</title>
        <authorList>
            <consortium name="The International Brachypodium Initiative"/>
            <person name="Lucas S."/>
            <person name="Harmon-Smith M."/>
            <person name="Lail K."/>
            <person name="Tice H."/>
            <person name="Grimwood J."/>
            <person name="Bruce D."/>
            <person name="Barry K."/>
            <person name="Shu S."/>
            <person name="Lindquist E."/>
            <person name="Wang M."/>
            <person name="Pitluck S."/>
            <person name="Vogel J.P."/>
            <person name="Garvin D.F."/>
            <person name="Mockler T.C."/>
            <person name="Schmutz J."/>
            <person name="Rokhsar D."/>
            <person name="Bevan M.W."/>
        </authorList>
    </citation>
    <scope>NUCLEOTIDE SEQUENCE</scope>
    <source>
        <strain evidence="2">Bd21</strain>
    </source>
</reference>
<name>A0A0Q3I5B9_BRADI</name>
<protein>
    <submittedName>
        <fullName evidence="2 3">Uncharacterized protein</fullName>
    </submittedName>
</protein>
<gene>
    <name evidence="2" type="ORF">BRADI_3g18950v3</name>
</gene>
<keyword evidence="4" id="KW-1185">Reference proteome</keyword>
<evidence type="ECO:0000313" key="4">
    <source>
        <dbReference type="Proteomes" id="UP000008810"/>
    </source>
</evidence>
<dbReference type="Proteomes" id="UP000008810">
    <property type="component" value="Chromosome 3"/>
</dbReference>
<dbReference type="OrthoDB" id="10589412at2759"/>
<evidence type="ECO:0000256" key="1">
    <source>
        <dbReference type="SAM" id="MobiDB-lite"/>
    </source>
</evidence>